<dbReference type="InterPro" id="IPR035992">
    <property type="entry name" value="Ricin_B-like_lectins"/>
</dbReference>
<evidence type="ECO:0000313" key="3">
    <source>
        <dbReference type="EMBL" id="CAE8665747.1"/>
    </source>
</evidence>
<dbReference type="Proteomes" id="UP000626109">
    <property type="component" value="Unassembled WGS sequence"/>
</dbReference>
<evidence type="ECO:0000313" key="4">
    <source>
        <dbReference type="Proteomes" id="UP000626109"/>
    </source>
</evidence>
<evidence type="ECO:0000313" key="2">
    <source>
        <dbReference type="EMBL" id="CAE8601237.1"/>
    </source>
</evidence>
<sequence>MALLVVFRAVAVGILGWSFTEATPSGFNATGFDPNNSSQLVLATKLVDDANETDYCLDIPGCCNQSAAMTQSPLMAHTCKAAGTSSITDWQQDQIWTVNSPTSGMVRWKAAPSYCLQASNASEGAEIYLQTCATSSVLQIFFWNSSSQQVTLSNKSSLCWVVGSSWKASTGSSADHVRTLRLEACDGVADQYKQFSIPGNALGSVAAPPAATTVTTTKTTTRRGIGFISHALGGKASKWGICLLLPVLSWV</sequence>
<organism evidence="3 4">
    <name type="scientific">Polarella glacialis</name>
    <name type="common">Dinoflagellate</name>
    <dbReference type="NCBI Taxonomy" id="89957"/>
    <lineage>
        <taxon>Eukaryota</taxon>
        <taxon>Sar</taxon>
        <taxon>Alveolata</taxon>
        <taxon>Dinophyceae</taxon>
        <taxon>Suessiales</taxon>
        <taxon>Suessiaceae</taxon>
        <taxon>Polarella</taxon>
    </lineage>
</organism>
<dbReference type="PROSITE" id="PS50231">
    <property type="entry name" value="RICIN_B_LECTIN"/>
    <property type="match status" value="1"/>
</dbReference>
<dbReference type="Gene3D" id="2.80.10.50">
    <property type="match status" value="1"/>
</dbReference>
<evidence type="ECO:0000256" key="1">
    <source>
        <dbReference type="SAM" id="SignalP"/>
    </source>
</evidence>
<protein>
    <recommendedName>
        <fullName evidence="6">Ricin B lectin domain-containing protein</fullName>
    </recommendedName>
</protein>
<keyword evidence="5" id="KW-1185">Reference proteome</keyword>
<accession>A0A813J2K0</accession>
<dbReference type="Proteomes" id="UP000654075">
    <property type="component" value="Unassembled WGS sequence"/>
</dbReference>
<dbReference type="EMBL" id="CAJNNV010012939">
    <property type="protein sequence ID" value="CAE8601237.1"/>
    <property type="molecule type" value="Genomic_DNA"/>
</dbReference>
<name>A0A813J2K0_POLGL</name>
<evidence type="ECO:0000313" key="5">
    <source>
        <dbReference type="Proteomes" id="UP000654075"/>
    </source>
</evidence>
<feature type="signal peptide" evidence="1">
    <location>
        <begin position="1"/>
        <end position="22"/>
    </location>
</feature>
<dbReference type="EMBL" id="CAJNNW010020135">
    <property type="protein sequence ID" value="CAE8665747.1"/>
    <property type="molecule type" value="Genomic_DNA"/>
</dbReference>
<gene>
    <name evidence="2" type="ORF">PGLA1383_LOCUS19534</name>
    <name evidence="3" type="ORF">PGLA2088_LOCUS16009</name>
</gene>
<dbReference type="AlphaFoldDB" id="A0A813J2K0"/>
<keyword evidence="1" id="KW-0732">Signal</keyword>
<comment type="caution">
    <text evidence="3">The sequence shown here is derived from an EMBL/GenBank/DDBJ whole genome shotgun (WGS) entry which is preliminary data.</text>
</comment>
<evidence type="ECO:0008006" key="6">
    <source>
        <dbReference type="Google" id="ProtNLM"/>
    </source>
</evidence>
<proteinExistence type="predicted"/>
<reference evidence="3" key="1">
    <citation type="submission" date="2021-02" db="EMBL/GenBank/DDBJ databases">
        <authorList>
            <person name="Dougan E. K."/>
            <person name="Rhodes N."/>
            <person name="Thang M."/>
            <person name="Chan C."/>
        </authorList>
    </citation>
    <scope>NUCLEOTIDE SEQUENCE</scope>
</reference>
<dbReference type="SUPFAM" id="SSF50370">
    <property type="entry name" value="Ricin B-like lectins"/>
    <property type="match status" value="1"/>
</dbReference>
<feature type="chain" id="PRO_5036222136" description="Ricin B lectin domain-containing protein" evidence="1">
    <location>
        <begin position="23"/>
        <end position="251"/>
    </location>
</feature>